<evidence type="ECO:0000256" key="1">
    <source>
        <dbReference type="SAM" id="SignalP"/>
    </source>
</evidence>
<dbReference type="Pfam" id="PF15869">
    <property type="entry name" value="TolB_like"/>
    <property type="match status" value="1"/>
</dbReference>
<evidence type="ECO:0000313" key="3">
    <source>
        <dbReference type="Proteomes" id="UP000199673"/>
    </source>
</evidence>
<dbReference type="PROSITE" id="PS51257">
    <property type="entry name" value="PROKAR_LIPOPROTEIN"/>
    <property type="match status" value="1"/>
</dbReference>
<organism evidence="2 3">
    <name type="scientific">Algoriphagus locisalis</name>
    <dbReference type="NCBI Taxonomy" id="305507"/>
    <lineage>
        <taxon>Bacteria</taxon>
        <taxon>Pseudomonadati</taxon>
        <taxon>Bacteroidota</taxon>
        <taxon>Cytophagia</taxon>
        <taxon>Cytophagales</taxon>
        <taxon>Cyclobacteriaceae</taxon>
        <taxon>Algoriphagus</taxon>
    </lineage>
</organism>
<dbReference type="RefSeq" id="WP_091692149.1">
    <property type="nucleotide sequence ID" value="NZ_FPBF01000002.1"/>
</dbReference>
<keyword evidence="3" id="KW-1185">Reference proteome</keyword>
<dbReference type="EMBL" id="FPBF01000002">
    <property type="protein sequence ID" value="SFT68457.1"/>
    <property type="molecule type" value="Genomic_DNA"/>
</dbReference>
<protein>
    <submittedName>
        <fullName evidence="2">TolB-like 6-blade propeller-like</fullName>
    </submittedName>
</protein>
<accession>A0A1I7A0P0</accession>
<gene>
    <name evidence="2" type="ORF">SAMN04489724_1597</name>
</gene>
<dbReference type="Proteomes" id="UP000199673">
    <property type="component" value="Unassembled WGS sequence"/>
</dbReference>
<proteinExistence type="predicted"/>
<dbReference type="STRING" id="305507.SAMN04489724_1597"/>
<reference evidence="3" key="1">
    <citation type="submission" date="2016-10" db="EMBL/GenBank/DDBJ databases">
        <authorList>
            <person name="Varghese N."/>
            <person name="Submissions S."/>
        </authorList>
    </citation>
    <scope>NUCLEOTIDE SEQUENCE [LARGE SCALE GENOMIC DNA]</scope>
    <source>
        <strain evidence="3">DSM 23445</strain>
    </source>
</reference>
<evidence type="ECO:0000313" key="2">
    <source>
        <dbReference type="EMBL" id="SFT68457.1"/>
    </source>
</evidence>
<sequence>MRSILSTLPIFAFSIILLAFSACEQNVSDGAIYFTEEDLPQAIDLVGEKYNIPEIVNPRGLMIKDDFAVVFERKKEYDDKFHIIDLESGSYIGSKGIHGLGPGETTTITQIEDAGEEDKVWAYNPEVRKFSKYDLLDTNKLAEEEFRSPETEFFITYATWANDQTLLANLVDGWTKYLHLTTTGDTLSTFGDWKDMIRGKELPNGYKEEDLDANLVSTIFRGTLKGDPSKKYFVNAGKKADFIEIIDLVNKSSKIIYGPTQDFPEFKISYSVGYQMADFGRNSTTRYMDVYPGNESFYVLFNGKTYKEISEADNLNRIFEFDYDGNILNQYQLDYPLFGIAVDEESRAIYGVTIDREPNLVRFDY</sequence>
<feature type="signal peptide" evidence="1">
    <location>
        <begin position="1"/>
        <end position="21"/>
    </location>
</feature>
<feature type="chain" id="PRO_5011527795" evidence="1">
    <location>
        <begin position="22"/>
        <end position="365"/>
    </location>
</feature>
<keyword evidence="1" id="KW-0732">Signal</keyword>
<name>A0A1I7A0P0_9BACT</name>
<dbReference type="AlphaFoldDB" id="A0A1I7A0P0"/>
<dbReference type="OrthoDB" id="821257at2"/>